<proteinExistence type="predicted"/>
<evidence type="ECO:0000313" key="2">
    <source>
        <dbReference type="Proteomes" id="UP001055072"/>
    </source>
</evidence>
<dbReference type="Proteomes" id="UP001055072">
    <property type="component" value="Unassembled WGS sequence"/>
</dbReference>
<comment type="caution">
    <text evidence="1">The sequence shown here is derived from an EMBL/GenBank/DDBJ whole genome shotgun (WGS) entry which is preliminary data.</text>
</comment>
<dbReference type="EMBL" id="MU274904">
    <property type="protein sequence ID" value="KAI0092274.1"/>
    <property type="molecule type" value="Genomic_DNA"/>
</dbReference>
<accession>A0ACB8UE00</accession>
<reference evidence="1" key="1">
    <citation type="journal article" date="2021" name="Environ. Microbiol.">
        <title>Gene family expansions and transcriptome signatures uncover fungal adaptations to wood decay.</title>
        <authorList>
            <person name="Hage H."/>
            <person name="Miyauchi S."/>
            <person name="Viragh M."/>
            <person name="Drula E."/>
            <person name="Min B."/>
            <person name="Chaduli D."/>
            <person name="Navarro D."/>
            <person name="Favel A."/>
            <person name="Norest M."/>
            <person name="Lesage-Meessen L."/>
            <person name="Balint B."/>
            <person name="Merenyi Z."/>
            <person name="de Eugenio L."/>
            <person name="Morin E."/>
            <person name="Martinez A.T."/>
            <person name="Baldrian P."/>
            <person name="Stursova M."/>
            <person name="Martinez M.J."/>
            <person name="Novotny C."/>
            <person name="Magnuson J.K."/>
            <person name="Spatafora J.W."/>
            <person name="Maurice S."/>
            <person name="Pangilinan J."/>
            <person name="Andreopoulos W."/>
            <person name="LaButti K."/>
            <person name="Hundley H."/>
            <person name="Na H."/>
            <person name="Kuo A."/>
            <person name="Barry K."/>
            <person name="Lipzen A."/>
            <person name="Henrissat B."/>
            <person name="Riley R."/>
            <person name="Ahrendt S."/>
            <person name="Nagy L.G."/>
            <person name="Grigoriev I.V."/>
            <person name="Martin F."/>
            <person name="Rosso M.N."/>
        </authorList>
    </citation>
    <scope>NUCLEOTIDE SEQUENCE</scope>
    <source>
        <strain evidence="1">CBS 384.51</strain>
    </source>
</reference>
<protein>
    <submittedName>
        <fullName evidence="1">Uncharacterized protein</fullName>
    </submittedName>
</protein>
<organism evidence="1 2">
    <name type="scientific">Irpex rosettiformis</name>
    <dbReference type="NCBI Taxonomy" id="378272"/>
    <lineage>
        <taxon>Eukaryota</taxon>
        <taxon>Fungi</taxon>
        <taxon>Dikarya</taxon>
        <taxon>Basidiomycota</taxon>
        <taxon>Agaricomycotina</taxon>
        <taxon>Agaricomycetes</taxon>
        <taxon>Polyporales</taxon>
        <taxon>Irpicaceae</taxon>
        <taxon>Irpex</taxon>
    </lineage>
</organism>
<sequence>MNCSISRHDAICTLVCSAALVTPSCVYFVPDPLSFVSFFASVLLLSCYHPLSFSPLISELLRLIACICRTVSRISYFVSRTPSSNQNNPDMQM</sequence>
<keyword evidence="2" id="KW-1185">Reference proteome</keyword>
<evidence type="ECO:0000313" key="1">
    <source>
        <dbReference type="EMBL" id="KAI0092274.1"/>
    </source>
</evidence>
<name>A0ACB8UE00_9APHY</name>
<gene>
    <name evidence="1" type="ORF">BDY19DRAFT_590431</name>
</gene>